<dbReference type="AlphaFoldDB" id="A0A1Y3UFL6"/>
<dbReference type="eggNOG" id="COG2190">
    <property type="taxonomic scope" value="Bacteria"/>
</dbReference>
<dbReference type="GO" id="GO:0009401">
    <property type="term" value="P:phosphoenolpyruvate-dependent sugar phosphotransferase system"/>
    <property type="evidence" value="ECO:0007669"/>
    <property type="project" value="UniProtKB-KW"/>
</dbReference>
<evidence type="ECO:0000256" key="3">
    <source>
        <dbReference type="ARBA" id="ARBA00022597"/>
    </source>
</evidence>
<dbReference type="Pfam" id="PF00358">
    <property type="entry name" value="PTS_EIIA_1"/>
    <property type="match status" value="1"/>
</dbReference>
<evidence type="ECO:0000313" key="7">
    <source>
        <dbReference type="EMBL" id="OUN44170.1"/>
    </source>
</evidence>
<comment type="caution">
    <text evidence="7">The sequence shown here is derived from an EMBL/GenBank/DDBJ whole genome shotgun (WGS) entry which is preliminary data.</text>
</comment>
<dbReference type="InterPro" id="IPR050890">
    <property type="entry name" value="PTS_EIIA_component"/>
</dbReference>
<evidence type="ECO:0000256" key="6">
    <source>
        <dbReference type="ARBA" id="ARBA00022777"/>
    </source>
</evidence>
<dbReference type="EMBL" id="NFHO01000002">
    <property type="protein sequence ID" value="OUN44170.1"/>
    <property type="molecule type" value="Genomic_DNA"/>
</dbReference>
<dbReference type="RefSeq" id="WP_019128898.1">
    <property type="nucleotide sequence ID" value="NZ_DBEYNO010000066.1"/>
</dbReference>
<accession>A0A1Y3UFL6</accession>
<dbReference type="SUPFAM" id="SSF51261">
    <property type="entry name" value="Duplicated hybrid motif"/>
    <property type="match status" value="1"/>
</dbReference>
<organism evidence="7 8">
    <name type="scientific">Enorma massiliensis</name>
    <dbReference type="NCBI Taxonomy" id="1472761"/>
    <lineage>
        <taxon>Bacteria</taxon>
        <taxon>Bacillati</taxon>
        <taxon>Actinomycetota</taxon>
        <taxon>Coriobacteriia</taxon>
        <taxon>Coriobacteriales</taxon>
        <taxon>Coriobacteriaceae</taxon>
        <taxon>Enorma</taxon>
    </lineage>
</organism>
<keyword evidence="6" id="KW-0418">Kinase</keyword>
<evidence type="ECO:0000256" key="5">
    <source>
        <dbReference type="ARBA" id="ARBA00022683"/>
    </source>
</evidence>
<dbReference type="InterPro" id="IPR001127">
    <property type="entry name" value="PTS_EIIA_1_perm"/>
</dbReference>
<dbReference type="FunFam" id="2.70.70.10:FF:000001">
    <property type="entry name" value="PTS system glucose-specific IIA component"/>
    <property type="match status" value="1"/>
</dbReference>
<dbReference type="Proteomes" id="UP000196560">
    <property type="component" value="Unassembled WGS sequence"/>
</dbReference>
<dbReference type="Gene3D" id="2.70.70.10">
    <property type="entry name" value="Glucose Permease (Domain IIA)"/>
    <property type="match status" value="1"/>
</dbReference>
<sequence>MLKSFLKSLRLHGRDSVLLSPLAGKVIPLSDVKDPTFASGSLGDGVAIEPTGSKVVAPSDSKIQAIFPTGHAVALHTNEGLDVLIHVGLDTEKLDGRHFTVHAAVGDTVKKGDVLIEFDRDAICKEGYDITAPILICNSVEFSSIKGNVGDTVSELEQLITARER</sequence>
<dbReference type="PANTHER" id="PTHR45008:SF1">
    <property type="entry name" value="PTS SYSTEM GLUCOSE-SPECIFIC EIIA COMPONENT"/>
    <property type="match status" value="1"/>
</dbReference>
<dbReference type="PANTHER" id="PTHR45008">
    <property type="entry name" value="PTS SYSTEM GLUCOSE-SPECIFIC EIIA COMPONENT"/>
    <property type="match status" value="1"/>
</dbReference>
<evidence type="ECO:0000256" key="1">
    <source>
        <dbReference type="ARBA" id="ARBA00004496"/>
    </source>
</evidence>
<dbReference type="PROSITE" id="PS51093">
    <property type="entry name" value="PTS_EIIA_TYPE_1"/>
    <property type="match status" value="1"/>
</dbReference>
<dbReference type="GO" id="GO:0005737">
    <property type="term" value="C:cytoplasm"/>
    <property type="evidence" value="ECO:0007669"/>
    <property type="project" value="UniProtKB-SubCell"/>
</dbReference>
<keyword evidence="5" id="KW-0598">Phosphotransferase system</keyword>
<evidence type="ECO:0000313" key="8">
    <source>
        <dbReference type="Proteomes" id="UP000196560"/>
    </source>
</evidence>
<proteinExistence type="predicted"/>
<evidence type="ECO:0000256" key="2">
    <source>
        <dbReference type="ARBA" id="ARBA00022448"/>
    </source>
</evidence>
<dbReference type="GeneID" id="98653815"/>
<evidence type="ECO:0000256" key="4">
    <source>
        <dbReference type="ARBA" id="ARBA00022679"/>
    </source>
</evidence>
<dbReference type="STRING" id="1118060.GCA_000311845_01614"/>
<keyword evidence="8" id="KW-1185">Reference proteome</keyword>
<protein>
    <submittedName>
        <fullName evidence="7">PTS glucose transporter subunit IIA</fullName>
    </submittedName>
</protein>
<gene>
    <name evidence="7" type="ORF">B5G21_02595</name>
</gene>
<dbReference type="GO" id="GO:0016301">
    <property type="term" value="F:kinase activity"/>
    <property type="evidence" value="ECO:0007669"/>
    <property type="project" value="UniProtKB-KW"/>
</dbReference>
<keyword evidence="3 7" id="KW-0762">Sugar transport</keyword>
<dbReference type="NCBIfam" id="TIGR00830">
    <property type="entry name" value="PTBA"/>
    <property type="match status" value="1"/>
</dbReference>
<dbReference type="InterPro" id="IPR011055">
    <property type="entry name" value="Dup_hybrid_motif"/>
</dbReference>
<comment type="subcellular location">
    <subcellularLocation>
        <location evidence="1">Cytoplasm</location>
    </subcellularLocation>
</comment>
<keyword evidence="2" id="KW-0813">Transport</keyword>
<reference evidence="8" key="1">
    <citation type="submission" date="2017-04" db="EMBL/GenBank/DDBJ databases">
        <title>Function of individual gut microbiota members based on whole genome sequencing of pure cultures obtained from chicken caecum.</title>
        <authorList>
            <person name="Medvecky M."/>
            <person name="Cejkova D."/>
            <person name="Polansky O."/>
            <person name="Karasova D."/>
            <person name="Kubasova T."/>
            <person name="Cizek A."/>
            <person name="Rychlik I."/>
        </authorList>
    </citation>
    <scope>NUCLEOTIDE SEQUENCE [LARGE SCALE GENOMIC DNA]</scope>
    <source>
        <strain evidence="8">An70</strain>
    </source>
</reference>
<keyword evidence="4" id="KW-0808">Transferase</keyword>
<name>A0A1Y3UFL6_9ACTN</name>